<dbReference type="EMBL" id="BMJH01000002">
    <property type="protein sequence ID" value="GGC69736.1"/>
    <property type="molecule type" value="Genomic_DNA"/>
</dbReference>
<keyword evidence="3" id="KW-0812">Transmembrane</keyword>
<proteinExistence type="predicted"/>
<reference evidence="5" key="2">
    <citation type="submission" date="2020-09" db="EMBL/GenBank/DDBJ databases">
        <authorList>
            <person name="Sun Q."/>
            <person name="Zhou Y."/>
        </authorList>
    </citation>
    <scope>NUCLEOTIDE SEQUENCE</scope>
    <source>
        <strain evidence="5">CGMCC 1.15478</strain>
    </source>
</reference>
<feature type="region of interest" description="Disordered" evidence="2">
    <location>
        <begin position="180"/>
        <end position="199"/>
    </location>
</feature>
<dbReference type="Pfam" id="PF11611">
    <property type="entry name" value="DUF4352"/>
    <property type="match status" value="1"/>
</dbReference>
<keyword evidence="3" id="KW-1133">Transmembrane helix</keyword>
<feature type="compositionally biased region" description="Polar residues" evidence="2">
    <location>
        <begin position="1"/>
        <end position="39"/>
    </location>
</feature>
<feature type="transmembrane region" description="Helical" evidence="3">
    <location>
        <begin position="132"/>
        <end position="154"/>
    </location>
</feature>
<feature type="region of interest" description="Disordered" evidence="2">
    <location>
        <begin position="1"/>
        <end position="61"/>
    </location>
</feature>
<organism evidence="5 6">
    <name type="scientific">Hoyosella rhizosphaerae</name>
    <dbReference type="NCBI Taxonomy" id="1755582"/>
    <lineage>
        <taxon>Bacteria</taxon>
        <taxon>Bacillati</taxon>
        <taxon>Actinomycetota</taxon>
        <taxon>Actinomycetes</taxon>
        <taxon>Mycobacteriales</taxon>
        <taxon>Hoyosellaceae</taxon>
        <taxon>Hoyosella</taxon>
    </lineage>
</organism>
<evidence type="ECO:0000256" key="3">
    <source>
        <dbReference type="SAM" id="Phobius"/>
    </source>
</evidence>
<keyword evidence="3" id="KW-0472">Membrane</keyword>
<sequence length="341" mass="35564">MTTPENQTNNGTSSPQPGNYYTPPQWQQPTGPDYSQSQPAAPAWGASHPHHTNPYTSAGVGNYPTGHPYRAHTAGHSNGVGIAALATGLAAVPLVLAFSVLGVAVGFVAVVLGVIGLYLIRSGTASNKALPIGGIISGGGAMLFGIALTLYLVVNFVGFFKEAREGFPNQPDPLPTQFVSTDDATTPDMTGSGSSDDSTVAAVGETHRIGDWDVTVHRTVMDATADILAENPYNDRPDSGQQFVMAYVTLTNTTNGYLSPIMTYFDLIDSSGTVNGLVSNFAYCGVVPDSLETYTDVAPGNSVSGNVCVAAPSSKLNGATWQVTIHRGDFSQTDVGRFNIG</sequence>
<keyword evidence="1" id="KW-0732">Signal</keyword>
<feature type="compositionally biased region" description="Polar residues" evidence="2">
    <location>
        <begin position="180"/>
        <end position="189"/>
    </location>
</feature>
<evidence type="ECO:0000259" key="4">
    <source>
        <dbReference type="Pfam" id="PF11611"/>
    </source>
</evidence>
<evidence type="ECO:0000313" key="5">
    <source>
        <dbReference type="EMBL" id="GGC69736.1"/>
    </source>
</evidence>
<evidence type="ECO:0000256" key="2">
    <source>
        <dbReference type="SAM" id="MobiDB-lite"/>
    </source>
</evidence>
<gene>
    <name evidence="5" type="ORF">GCM10011410_23220</name>
</gene>
<evidence type="ECO:0000256" key="1">
    <source>
        <dbReference type="ARBA" id="ARBA00022729"/>
    </source>
</evidence>
<dbReference type="InterPro" id="IPR029051">
    <property type="entry name" value="DUF4352"/>
</dbReference>
<dbReference type="Gene3D" id="2.60.40.1240">
    <property type="match status" value="1"/>
</dbReference>
<dbReference type="AlphaFoldDB" id="A0A916XFI1"/>
<dbReference type="InterPro" id="IPR029050">
    <property type="entry name" value="Immunoprotect_excell_Ig-like"/>
</dbReference>
<accession>A0A916XFI1</accession>
<feature type="domain" description="DUF4352" evidence="4">
    <location>
        <begin position="202"/>
        <end position="332"/>
    </location>
</feature>
<dbReference type="Proteomes" id="UP000641514">
    <property type="component" value="Unassembled WGS sequence"/>
</dbReference>
<comment type="caution">
    <text evidence="5">The sequence shown here is derived from an EMBL/GenBank/DDBJ whole genome shotgun (WGS) entry which is preliminary data.</text>
</comment>
<keyword evidence="6" id="KW-1185">Reference proteome</keyword>
<evidence type="ECO:0000313" key="6">
    <source>
        <dbReference type="Proteomes" id="UP000641514"/>
    </source>
</evidence>
<reference evidence="5" key="1">
    <citation type="journal article" date="2014" name="Int. J. Syst. Evol. Microbiol.">
        <title>Complete genome sequence of Corynebacterium casei LMG S-19264T (=DSM 44701T), isolated from a smear-ripened cheese.</title>
        <authorList>
            <consortium name="US DOE Joint Genome Institute (JGI-PGF)"/>
            <person name="Walter F."/>
            <person name="Albersmeier A."/>
            <person name="Kalinowski J."/>
            <person name="Ruckert C."/>
        </authorList>
    </citation>
    <scope>NUCLEOTIDE SEQUENCE</scope>
    <source>
        <strain evidence="5">CGMCC 1.15478</strain>
    </source>
</reference>
<feature type="transmembrane region" description="Helical" evidence="3">
    <location>
        <begin position="94"/>
        <end position="120"/>
    </location>
</feature>
<feature type="compositionally biased region" description="Low complexity" evidence="2">
    <location>
        <begin position="190"/>
        <end position="199"/>
    </location>
</feature>
<name>A0A916XFI1_9ACTN</name>
<dbReference type="RefSeq" id="WP_188674718.1">
    <property type="nucleotide sequence ID" value="NZ_BMJH01000002.1"/>
</dbReference>
<protein>
    <recommendedName>
        <fullName evidence="4">DUF4352 domain-containing protein</fullName>
    </recommendedName>
</protein>